<name>A0A5N0TE12_9GAMM</name>
<organism evidence="1 2">
    <name type="scientific">Marinihelvus fidelis</name>
    <dbReference type="NCBI Taxonomy" id="2613842"/>
    <lineage>
        <taxon>Bacteria</taxon>
        <taxon>Pseudomonadati</taxon>
        <taxon>Pseudomonadota</taxon>
        <taxon>Gammaproteobacteria</taxon>
        <taxon>Chromatiales</taxon>
        <taxon>Wenzhouxiangellaceae</taxon>
        <taxon>Marinihelvus</taxon>
    </lineage>
</organism>
<comment type="caution">
    <text evidence="1">The sequence shown here is derived from an EMBL/GenBank/DDBJ whole genome shotgun (WGS) entry which is preliminary data.</text>
</comment>
<dbReference type="PANTHER" id="PTHR40455">
    <property type="entry name" value="ANTITOXIN HIGA"/>
    <property type="match status" value="1"/>
</dbReference>
<keyword evidence="2" id="KW-1185">Reference proteome</keyword>
<keyword evidence="1" id="KW-0238">DNA-binding</keyword>
<dbReference type="InterPro" id="IPR039060">
    <property type="entry name" value="Antitox_HigA"/>
</dbReference>
<proteinExistence type="predicted"/>
<dbReference type="GO" id="GO:0006355">
    <property type="term" value="P:regulation of DNA-templated transcription"/>
    <property type="evidence" value="ECO:0007669"/>
    <property type="project" value="InterPro"/>
</dbReference>
<reference evidence="1 2" key="1">
    <citation type="submission" date="2019-09" db="EMBL/GenBank/DDBJ databases">
        <title>Wenzhouxiangella sp. Genome sequencing and assembly.</title>
        <authorList>
            <person name="Zhang R."/>
        </authorList>
    </citation>
    <scope>NUCLEOTIDE SEQUENCE [LARGE SCALE GENOMIC DNA]</scope>
    <source>
        <strain evidence="1 2">W260</strain>
    </source>
</reference>
<evidence type="ECO:0000313" key="2">
    <source>
        <dbReference type="Proteomes" id="UP000325372"/>
    </source>
</evidence>
<dbReference type="Proteomes" id="UP000325372">
    <property type="component" value="Unassembled WGS sequence"/>
</dbReference>
<dbReference type="EMBL" id="VYXP01000005">
    <property type="protein sequence ID" value="KAA9131539.1"/>
    <property type="molecule type" value="Genomic_DNA"/>
</dbReference>
<gene>
    <name evidence="1" type="ORF">F3N42_09485</name>
</gene>
<dbReference type="PANTHER" id="PTHR40455:SF1">
    <property type="entry name" value="ANTITOXIN HIGA"/>
    <property type="match status" value="1"/>
</dbReference>
<dbReference type="RefSeq" id="WP_150864188.1">
    <property type="nucleotide sequence ID" value="NZ_VYXP01000005.1"/>
</dbReference>
<dbReference type="AlphaFoldDB" id="A0A5N0TE12"/>
<evidence type="ECO:0000313" key="1">
    <source>
        <dbReference type="EMBL" id="KAA9131539.1"/>
    </source>
</evidence>
<sequence>MNVYPIKTEHDYERALARVDALMDARPDTPQGDELDILVTLIEAWEERQYPIASPDPVAFLKSAMDLMGKDQAALATLLKSRPRASELLNRQRCLSLAQIRAITSGWNLPAEPLIQAYETAT</sequence>
<protein>
    <submittedName>
        <fullName evidence="1">DNA-binding protein</fullName>
    </submittedName>
</protein>
<accession>A0A5N0TE12</accession>
<dbReference type="GO" id="GO:0001046">
    <property type="term" value="F:core promoter sequence-specific DNA binding"/>
    <property type="evidence" value="ECO:0007669"/>
    <property type="project" value="TreeGrafter"/>
</dbReference>